<evidence type="ECO:0008006" key="14">
    <source>
        <dbReference type="Google" id="ProtNLM"/>
    </source>
</evidence>
<evidence type="ECO:0000313" key="12">
    <source>
        <dbReference type="EMBL" id="KAK9862884.1"/>
    </source>
</evidence>
<keyword evidence="6" id="KW-0653">Protein transport</keyword>
<evidence type="ECO:0000256" key="1">
    <source>
        <dbReference type="ARBA" id="ARBA00004389"/>
    </source>
</evidence>
<feature type="transmembrane region" description="Helical" evidence="11">
    <location>
        <begin position="63"/>
        <end position="85"/>
    </location>
</feature>
<accession>A0AAW1T2C1</accession>
<feature type="region of interest" description="Disordered" evidence="10">
    <location>
        <begin position="1"/>
        <end position="51"/>
    </location>
</feature>
<evidence type="ECO:0000256" key="2">
    <source>
        <dbReference type="ARBA" id="ARBA00006103"/>
    </source>
</evidence>
<evidence type="ECO:0000256" key="10">
    <source>
        <dbReference type="SAM" id="MobiDB-lite"/>
    </source>
</evidence>
<keyword evidence="9 11" id="KW-0472">Membrane</keyword>
<keyword evidence="8" id="KW-0811">Translocation</keyword>
<keyword evidence="5" id="KW-0256">Endoplasmic reticulum</keyword>
<evidence type="ECO:0000256" key="6">
    <source>
        <dbReference type="ARBA" id="ARBA00022927"/>
    </source>
</evidence>
<comment type="similarity">
    <text evidence="2">Belongs to the SEC61-beta family.</text>
</comment>
<name>A0AAW1T2C1_9CHLO</name>
<dbReference type="GO" id="GO:0006886">
    <property type="term" value="P:intracellular protein transport"/>
    <property type="evidence" value="ECO:0007669"/>
    <property type="project" value="InterPro"/>
</dbReference>
<dbReference type="Pfam" id="PF03911">
    <property type="entry name" value="Sec61_beta"/>
    <property type="match status" value="1"/>
</dbReference>
<dbReference type="PANTHER" id="PTHR13509">
    <property type="entry name" value="SEC61 SUBUNIT BETA"/>
    <property type="match status" value="1"/>
</dbReference>
<dbReference type="EMBL" id="JALJOV010000542">
    <property type="protein sequence ID" value="KAK9862884.1"/>
    <property type="molecule type" value="Genomic_DNA"/>
</dbReference>
<comment type="caution">
    <text evidence="12">The sequence shown here is derived from an EMBL/GenBank/DDBJ whole genome shotgun (WGS) entry which is preliminary data.</text>
</comment>
<organism evidence="12 13">
    <name type="scientific">Apatococcus fuscideae</name>
    <dbReference type="NCBI Taxonomy" id="2026836"/>
    <lineage>
        <taxon>Eukaryota</taxon>
        <taxon>Viridiplantae</taxon>
        <taxon>Chlorophyta</taxon>
        <taxon>core chlorophytes</taxon>
        <taxon>Trebouxiophyceae</taxon>
        <taxon>Chlorellales</taxon>
        <taxon>Chlorellaceae</taxon>
        <taxon>Apatococcus</taxon>
    </lineage>
</organism>
<evidence type="ECO:0000256" key="11">
    <source>
        <dbReference type="SAM" id="Phobius"/>
    </source>
</evidence>
<reference evidence="12 13" key="1">
    <citation type="journal article" date="2024" name="Nat. Commun.">
        <title>Phylogenomics reveals the evolutionary origins of lichenization in chlorophyte algae.</title>
        <authorList>
            <person name="Puginier C."/>
            <person name="Libourel C."/>
            <person name="Otte J."/>
            <person name="Skaloud P."/>
            <person name="Haon M."/>
            <person name="Grisel S."/>
            <person name="Petersen M."/>
            <person name="Berrin J.G."/>
            <person name="Delaux P.M."/>
            <person name="Dal Grande F."/>
            <person name="Keller J."/>
        </authorList>
    </citation>
    <scope>NUCLEOTIDE SEQUENCE [LARGE SCALE GENOMIC DNA]</scope>
    <source>
        <strain evidence="12 13">SAG 2523</strain>
    </source>
</reference>
<keyword evidence="7 11" id="KW-1133">Transmembrane helix</keyword>
<dbReference type="InterPro" id="IPR030671">
    <property type="entry name" value="Sec61-beta/Sbh"/>
</dbReference>
<evidence type="ECO:0000256" key="4">
    <source>
        <dbReference type="ARBA" id="ARBA00022692"/>
    </source>
</evidence>
<dbReference type="InterPro" id="IPR016482">
    <property type="entry name" value="SecG/Sec61-beta/Sbh"/>
</dbReference>
<feature type="compositionally biased region" description="Basic and acidic residues" evidence="10">
    <location>
        <begin position="1"/>
        <end position="11"/>
    </location>
</feature>
<sequence length="91" mass="9766">MVEQVDLDRARPRVGNQQAGNTRPGPPAGSSGGLRRRPGRSLAGPRSQQGAQFYTEEMPGLRLSPLVVICISIGFILFVTVLHVVGKVTRS</sequence>
<gene>
    <name evidence="12" type="ORF">WJX84_006554</name>
</gene>
<comment type="subcellular location">
    <subcellularLocation>
        <location evidence="1">Endoplasmic reticulum membrane</location>
        <topology evidence="1">Single-pass membrane protein</topology>
    </subcellularLocation>
</comment>
<evidence type="ECO:0000256" key="7">
    <source>
        <dbReference type="ARBA" id="ARBA00022989"/>
    </source>
</evidence>
<dbReference type="AlphaFoldDB" id="A0AAW1T2C1"/>
<dbReference type="GO" id="GO:0005784">
    <property type="term" value="C:Sec61 translocon complex"/>
    <property type="evidence" value="ECO:0007669"/>
    <property type="project" value="InterPro"/>
</dbReference>
<proteinExistence type="inferred from homology"/>
<keyword evidence="4 11" id="KW-0812">Transmembrane</keyword>
<evidence type="ECO:0000313" key="13">
    <source>
        <dbReference type="Proteomes" id="UP001485043"/>
    </source>
</evidence>
<evidence type="ECO:0000256" key="3">
    <source>
        <dbReference type="ARBA" id="ARBA00022448"/>
    </source>
</evidence>
<keyword evidence="3" id="KW-0813">Transport</keyword>
<evidence type="ECO:0000256" key="5">
    <source>
        <dbReference type="ARBA" id="ARBA00022824"/>
    </source>
</evidence>
<keyword evidence="13" id="KW-1185">Reference proteome</keyword>
<protein>
    <recommendedName>
        <fullName evidence="14">Protein transport protein Sec61 subunit beta</fullName>
    </recommendedName>
</protein>
<evidence type="ECO:0000256" key="9">
    <source>
        <dbReference type="ARBA" id="ARBA00023136"/>
    </source>
</evidence>
<evidence type="ECO:0000256" key="8">
    <source>
        <dbReference type="ARBA" id="ARBA00023010"/>
    </source>
</evidence>
<dbReference type="Proteomes" id="UP001485043">
    <property type="component" value="Unassembled WGS sequence"/>
</dbReference>